<evidence type="ECO:0000313" key="6">
    <source>
        <dbReference type="EMBL" id="GAA1968475.1"/>
    </source>
</evidence>
<accession>A0ABN2RFX5</accession>
<dbReference type="PANTHER" id="PTHR24421:SF63">
    <property type="entry name" value="SENSOR HISTIDINE KINASE DESK"/>
    <property type="match status" value="1"/>
</dbReference>
<feature type="transmembrane region" description="Helical" evidence="4">
    <location>
        <begin position="446"/>
        <end position="472"/>
    </location>
</feature>
<keyword evidence="1" id="KW-0808">Transferase</keyword>
<sequence>MSRAGFYHVEVRGGGRTIGNEAAPRLANGLVFAVAAALVSVHFFKAVGRLPSDPAAGVTIIAACSAILGLEFRRASLARVLTQLACGFAAIVPAGASVGLLAVPVGAVFLQGWWVLAPPVLGAAAWVQAVRTESVRDTADTVTMIVLGGMMVYAVTTLAALARRVHGTRLTLAAAAVTAERLRIAEGLDAELAAGLGRIRELADRGDPSVLDRLLGDARTTLAATRATAAELRSLSLAPEAASARALLQAAGIEATVTTGHTEPLGPAGTVLATVLREVVTAVVRVGDAQRCRILTGEAGGQVTLRVLSDGAPTAALGADVLDELAERVRAGGGRLGAGLEADGWFAVEAVVPSTPVAVDPVETPELRRANLVYYLLLASFCLRTLLYVPAVLIAPAVVVLAVLCGLQAVYSVRDAKRGSRSAIVLFALLTFLPMRWFGQNWIASLGLLAGSLAIALPGRIAVPAVTAALALGGAMAAWDGASAASAVLNALVTCFIVYGFLRLARLVRELQQANEGLTRAAIVTERLRAARDLHDLLGHGLAAILLKAELARRLADADPGRSLAEIRDVARLAAQGESELRALTGGSRELSFRDELASAAAVLAAADVAVEVEGDEAAVPAEAGAVLGVVLREAVTNVLRHSAARHARIAVTVTAAAVRLDVENDGAGTSIGTPGSGVGGLTLRLAEHGGTFTAGADDGWWLVRAEVPVPSVVAHPENAVLEQIA</sequence>
<evidence type="ECO:0000259" key="5">
    <source>
        <dbReference type="Pfam" id="PF07730"/>
    </source>
</evidence>
<gene>
    <name evidence="6" type="ORF">GCM10009838_28680</name>
</gene>
<name>A0ABN2RFX5_9ACTN</name>
<dbReference type="InterPro" id="IPR036890">
    <property type="entry name" value="HATPase_C_sf"/>
</dbReference>
<dbReference type="CDD" id="cd16917">
    <property type="entry name" value="HATPase_UhpB-NarQ-NarX-like"/>
    <property type="match status" value="1"/>
</dbReference>
<evidence type="ECO:0000256" key="1">
    <source>
        <dbReference type="ARBA" id="ARBA00022679"/>
    </source>
</evidence>
<keyword evidence="7" id="KW-1185">Reference proteome</keyword>
<feature type="transmembrane region" description="Helical" evidence="4">
    <location>
        <begin position="84"/>
        <end position="110"/>
    </location>
</feature>
<reference evidence="6 7" key="1">
    <citation type="journal article" date="2019" name="Int. J. Syst. Evol. Microbiol.">
        <title>The Global Catalogue of Microorganisms (GCM) 10K type strain sequencing project: providing services to taxonomists for standard genome sequencing and annotation.</title>
        <authorList>
            <consortium name="The Broad Institute Genomics Platform"/>
            <consortium name="The Broad Institute Genome Sequencing Center for Infectious Disease"/>
            <person name="Wu L."/>
            <person name="Ma J."/>
        </authorList>
    </citation>
    <scope>NUCLEOTIDE SEQUENCE [LARGE SCALE GENOMIC DNA]</scope>
    <source>
        <strain evidence="6 7">JCM 16013</strain>
    </source>
</reference>
<organism evidence="6 7">
    <name type="scientific">Catenulispora subtropica</name>
    <dbReference type="NCBI Taxonomy" id="450798"/>
    <lineage>
        <taxon>Bacteria</taxon>
        <taxon>Bacillati</taxon>
        <taxon>Actinomycetota</taxon>
        <taxon>Actinomycetes</taxon>
        <taxon>Catenulisporales</taxon>
        <taxon>Catenulisporaceae</taxon>
        <taxon>Catenulispora</taxon>
    </lineage>
</organism>
<dbReference type="EMBL" id="BAAAQM010000014">
    <property type="protein sequence ID" value="GAA1968475.1"/>
    <property type="molecule type" value="Genomic_DNA"/>
</dbReference>
<evidence type="ECO:0000256" key="4">
    <source>
        <dbReference type="SAM" id="Phobius"/>
    </source>
</evidence>
<keyword evidence="4" id="KW-1133">Transmembrane helix</keyword>
<feature type="transmembrane region" description="Helical" evidence="4">
    <location>
        <begin position="26"/>
        <end position="43"/>
    </location>
</feature>
<feature type="transmembrane region" description="Helical" evidence="4">
    <location>
        <begin position="142"/>
        <end position="162"/>
    </location>
</feature>
<evidence type="ECO:0000256" key="2">
    <source>
        <dbReference type="ARBA" id="ARBA00022777"/>
    </source>
</evidence>
<dbReference type="Gene3D" id="6.10.250.2870">
    <property type="match status" value="1"/>
</dbReference>
<dbReference type="PANTHER" id="PTHR24421">
    <property type="entry name" value="NITRATE/NITRITE SENSOR PROTEIN NARX-RELATED"/>
    <property type="match status" value="1"/>
</dbReference>
<dbReference type="SUPFAM" id="SSF55874">
    <property type="entry name" value="ATPase domain of HSP90 chaperone/DNA topoisomerase II/histidine kinase"/>
    <property type="match status" value="1"/>
</dbReference>
<keyword evidence="4" id="KW-0472">Membrane</keyword>
<keyword evidence="3" id="KW-0902">Two-component regulatory system</keyword>
<dbReference type="Gene3D" id="1.20.5.1930">
    <property type="match status" value="1"/>
</dbReference>
<proteinExistence type="predicted"/>
<comment type="caution">
    <text evidence="6">The sequence shown here is derived from an EMBL/GenBank/DDBJ whole genome shotgun (WGS) entry which is preliminary data.</text>
</comment>
<feature type="domain" description="Signal transduction histidine kinase subgroup 3 dimerisation and phosphoacceptor" evidence="5">
    <location>
        <begin position="526"/>
        <end position="589"/>
    </location>
</feature>
<dbReference type="GO" id="GO:0016301">
    <property type="term" value="F:kinase activity"/>
    <property type="evidence" value="ECO:0007669"/>
    <property type="project" value="UniProtKB-KW"/>
</dbReference>
<evidence type="ECO:0000256" key="3">
    <source>
        <dbReference type="ARBA" id="ARBA00023012"/>
    </source>
</evidence>
<dbReference type="Proteomes" id="UP001499854">
    <property type="component" value="Unassembled WGS sequence"/>
</dbReference>
<feature type="transmembrane region" description="Helical" evidence="4">
    <location>
        <begin position="55"/>
        <end position="72"/>
    </location>
</feature>
<dbReference type="Pfam" id="PF07730">
    <property type="entry name" value="HisKA_3"/>
    <property type="match status" value="1"/>
</dbReference>
<evidence type="ECO:0000313" key="7">
    <source>
        <dbReference type="Proteomes" id="UP001499854"/>
    </source>
</evidence>
<keyword evidence="2 6" id="KW-0418">Kinase</keyword>
<feature type="transmembrane region" description="Helical" evidence="4">
    <location>
        <begin position="484"/>
        <end position="502"/>
    </location>
</feature>
<feature type="transmembrane region" description="Helical" evidence="4">
    <location>
        <begin position="423"/>
        <end position="439"/>
    </location>
</feature>
<dbReference type="InterPro" id="IPR011712">
    <property type="entry name" value="Sig_transdc_His_kin_sub3_dim/P"/>
</dbReference>
<dbReference type="Gene3D" id="3.30.565.10">
    <property type="entry name" value="Histidine kinase-like ATPase, C-terminal domain"/>
    <property type="match status" value="1"/>
</dbReference>
<dbReference type="InterPro" id="IPR050482">
    <property type="entry name" value="Sensor_HK_TwoCompSys"/>
</dbReference>
<keyword evidence="4" id="KW-0812">Transmembrane</keyword>
<protein>
    <submittedName>
        <fullName evidence="6">Histidine kinase</fullName>
    </submittedName>
</protein>
<feature type="transmembrane region" description="Helical" evidence="4">
    <location>
        <begin position="386"/>
        <end position="411"/>
    </location>
</feature>